<name>A0AAX4PB82_9CHLO</name>
<dbReference type="PANTHER" id="PTHR21192:SF2">
    <property type="entry name" value="NADH DEHYDROGENASE [UBIQUINONE] 1 ALPHA SUBCOMPLEX ASSEMBLY FACTOR 3"/>
    <property type="match status" value="1"/>
</dbReference>
<gene>
    <name evidence="1" type="ORF">HKI87_07g50130</name>
</gene>
<proteinExistence type="predicted"/>
<dbReference type="EMBL" id="CP151507">
    <property type="protein sequence ID" value="WZN63464.1"/>
    <property type="molecule type" value="Genomic_DNA"/>
</dbReference>
<organism evidence="1 2">
    <name type="scientific">Chloropicon roscoffensis</name>
    <dbReference type="NCBI Taxonomy" id="1461544"/>
    <lineage>
        <taxon>Eukaryota</taxon>
        <taxon>Viridiplantae</taxon>
        <taxon>Chlorophyta</taxon>
        <taxon>Chloropicophyceae</taxon>
        <taxon>Chloropicales</taxon>
        <taxon>Chloropicaceae</taxon>
        <taxon>Chloropicon</taxon>
    </lineage>
</organism>
<accession>A0AAX4PB82</accession>
<protein>
    <submittedName>
        <fullName evidence="1">DUF498 domain-containing protein</fullName>
    </submittedName>
</protein>
<dbReference type="AlphaFoldDB" id="A0AAX4PB82"/>
<sequence>MFAAMARMTGAAVASPSPRILPFWSRAGTAANKRFINLGSEFYSDVLDGEEPAVHVKGYDANGNFVMANGQVVRSPLVCYGGKVFVWRGVGELDDVTERKLSLLRAVKPKPDILVVGAGKTAGKARLEEDVRKMLYDFNVSVEVVDTRTAISTFNILQQEGRRVVAAMIPAGPSQ</sequence>
<dbReference type="InterPro" id="IPR007523">
    <property type="entry name" value="NDUFAF3/AAMDC"/>
</dbReference>
<evidence type="ECO:0000313" key="1">
    <source>
        <dbReference type="EMBL" id="WZN63464.1"/>
    </source>
</evidence>
<dbReference type="GO" id="GO:0032981">
    <property type="term" value="P:mitochondrial respiratory chain complex I assembly"/>
    <property type="evidence" value="ECO:0007669"/>
    <property type="project" value="TreeGrafter"/>
</dbReference>
<reference evidence="1 2" key="1">
    <citation type="submission" date="2024-03" db="EMBL/GenBank/DDBJ databases">
        <title>Complete genome sequence of the green alga Chloropicon roscoffensis RCC1871.</title>
        <authorList>
            <person name="Lemieux C."/>
            <person name="Pombert J.-F."/>
            <person name="Otis C."/>
            <person name="Turmel M."/>
        </authorList>
    </citation>
    <scope>NUCLEOTIDE SEQUENCE [LARGE SCALE GENOMIC DNA]</scope>
    <source>
        <strain evidence="1 2">RCC1871</strain>
    </source>
</reference>
<dbReference type="Proteomes" id="UP001472866">
    <property type="component" value="Chromosome 07"/>
</dbReference>
<keyword evidence="2" id="KW-1185">Reference proteome</keyword>
<evidence type="ECO:0000313" key="2">
    <source>
        <dbReference type="Proteomes" id="UP001472866"/>
    </source>
</evidence>
<dbReference type="SUPFAM" id="SSF64076">
    <property type="entry name" value="MTH938-like"/>
    <property type="match status" value="1"/>
</dbReference>
<dbReference type="GO" id="GO:0005743">
    <property type="term" value="C:mitochondrial inner membrane"/>
    <property type="evidence" value="ECO:0007669"/>
    <property type="project" value="TreeGrafter"/>
</dbReference>
<dbReference type="Gene3D" id="3.40.1230.10">
    <property type="entry name" value="MTH938-like"/>
    <property type="match status" value="1"/>
</dbReference>
<dbReference type="PANTHER" id="PTHR21192">
    <property type="entry name" value="NUCLEAR PROTEIN E3-3"/>
    <property type="match status" value="1"/>
</dbReference>
<dbReference type="Pfam" id="PF04430">
    <property type="entry name" value="DUF498"/>
    <property type="match status" value="1"/>
</dbReference>
<dbReference type="InterPro" id="IPR036748">
    <property type="entry name" value="MTH938-like_sf"/>
</dbReference>